<dbReference type="AlphaFoldDB" id="E6MLD6"/>
<dbReference type="eggNOG" id="COG1470">
    <property type="taxonomic scope" value="Bacteria"/>
</dbReference>
<dbReference type="HOGENOM" id="CLU_1772076_0_0_10"/>
<keyword evidence="2" id="KW-1185">Reference proteome</keyword>
<dbReference type="Pfam" id="PF18939">
    <property type="entry name" value="DUF5686"/>
    <property type="match status" value="1"/>
</dbReference>
<dbReference type="EMBL" id="AEQO01000026">
    <property type="protein sequence ID" value="EFV05552.1"/>
    <property type="molecule type" value="Genomic_DNA"/>
</dbReference>
<reference evidence="1 2" key="1">
    <citation type="submission" date="2010-12" db="EMBL/GenBank/DDBJ databases">
        <authorList>
            <person name="Muzny D."/>
            <person name="Qin X."/>
            <person name="Deng J."/>
            <person name="Jiang H."/>
            <person name="Liu Y."/>
            <person name="Qu J."/>
            <person name="Song X.-Z."/>
            <person name="Zhang L."/>
            <person name="Thornton R."/>
            <person name="Coyle M."/>
            <person name="Francisco L."/>
            <person name="Jackson L."/>
            <person name="Javaid M."/>
            <person name="Korchina V."/>
            <person name="Kovar C."/>
            <person name="Mata R."/>
            <person name="Mathew T."/>
            <person name="Ngo R."/>
            <person name="Nguyen L."/>
            <person name="Nguyen N."/>
            <person name="Okwuonu G."/>
            <person name="Ongeri F."/>
            <person name="Pham C."/>
            <person name="Simmons D."/>
            <person name="Wilczek-Boney K."/>
            <person name="Hale W."/>
            <person name="Jakkamsetti A."/>
            <person name="Pham P."/>
            <person name="Ruth R."/>
            <person name="San Lucas F."/>
            <person name="Warren J."/>
            <person name="Zhang J."/>
            <person name="Zhao Z."/>
            <person name="Zhou C."/>
            <person name="Zhu D."/>
            <person name="Lee S."/>
            <person name="Bess C."/>
            <person name="Blankenburg K."/>
            <person name="Forbes L."/>
            <person name="Fu Q."/>
            <person name="Gubbala S."/>
            <person name="Hirani K."/>
            <person name="Jayaseelan J.C."/>
            <person name="Lara F."/>
            <person name="Munidasa M."/>
            <person name="Palculict T."/>
            <person name="Patil S."/>
            <person name="Pu L.-L."/>
            <person name="Saada N."/>
            <person name="Tang L."/>
            <person name="Weissenberger G."/>
            <person name="Zhu Y."/>
            <person name="Hemphill L."/>
            <person name="Shang Y."/>
            <person name="Youmans B."/>
            <person name="Ayvaz T."/>
            <person name="Ross M."/>
            <person name="Santibanez J."/>
            <person name="Aqrawi P."/>
            <person name="Gross S."/>
            <person name="Joshi V."/>
            <person name="Fowler G."/>
            <person name="Nazareth L."/>
            <person name="Reid J."/>
            <person name="Worley K."/>
            <person name="Petrosino J."/>
            <person name="Highlander S."/>
            <person name="Gibbs R."/>
        </authorList>
    </citation>
    <scope>NUCLEOTIDE SEQUENCE [LARGE SCALE GENOMIC DNA]</scope>
    <source>
        <strain evidence="1 2">DSM 15606</strain>
    </source>
</reference>
<dbReference type="InterPro" id="IPR043741">
    <property type="entry name" value="DUF5686"/>
</dbReference>
<feature type="non-terminal residue" evidence="1">
    <location>
        <position position="1"/>
    </location>
</feature>
<organism evidence="1 2">
    <name type="scientific">Segatella salivae DSM 15606</name>
    <dbReference type="NCBI Taxonomy" id="888832"/>
    <lineage>
        <taxon>Bacteria</taxon>
        <taxon>Pseudomonadati</taxon>
        <taxon>Bacteroidota</taxon>
        <taxon>Bacteroidia</taxon>
        <taxon>Bacteroidales</taxon>
        <taxon>Prevotellaceae</taxon>
        <taxon>Segatella</taxon>
    </lineage>
</organism>
<evidence type="ECO:0000313" key="2">
    <source>
        <dbReference type="Proteomes" id="UP000003874"/>
    </source>
</evidence>
<name>E6MLD6_9BACT</name>
<sequence>KLKLRQLKSLQMRLGFGGYTLQSGHTFFLDYTNFRENHVPGGWNDDWSGEFELLNSNKYNESRWYARGNITYESPLLTISHLPWVGHFIEMERIYASVLSSRNCHPYIEIGYGFTTRLFSMGMFLSNDSGKIKEFGCKFGFELFRHW</sequence>
<proteinExistence type="predicted"/>
<dbReference type="Proteomes" id="UP000003874">
    <property type="component" value="Unassembled WGS sequence"/>
</dbReference>
<protein>
    <submittedName>
        <fullName evidence="1">Uncharacterized protein</fullName>
    </submittedName>
</protein>
<evidence type="ECO:0000313" key="1">
    <source>
        <dbReference type="EMBL" id="EFV05552.1"/>
    </source>
</evidence>
<dbReference type="RefSeq" id="WP_007133596.1">
    <property type="nucleotide sequence ID" value="NZ_GL629647.1"/>
</dbReference>
<gene>
    <name evidence="1" type="ORF">HMPREF9420_0303</name>
</gene>
<comment type="caution">
    <text evidence="1">The sequence shown here is derived from an EMBL/GenBank/DDBJ whole genome shotgun (WGS) entry which is preliminary data.</text>
</comment>
<dbReference type="STRING" id="888832.HMPREF9420_0303"/>
<accession>E6MLD6</accession>